<evidence type="ECO:0000256" key="1">
    <source>
        <dbReference type="SAM" id="MobiDB-lite"/>
    </source>
</evidence>
<dbReference type="Proteomes" id="UP001595851">
    <property type="component" value="Unassembled WGS sequence"/>
</dbReference>
<evidence type="ECO:0000313" key="3">
    <source>
        <dbReference type="Proteomes" id="UP001595851"/>
    </source>
</evidence>
<sequence length="199" mass="21804">MDLGPIVDEHFLVQAEAAFVATHSAEPWSYPDAVMARALVRLRRELASPGAVACSSWHLPGGLRPPPPDPSVPPERRRSHNPTRQPGASIVAIAYGHRIRGDARAISVDDFARPLPDGSAALMTLCGHPHEPLRWNRTLPLRDLMLHLRRLSAERAFMLLPEGVVLPEPLDELGWVKGGRLPDDLSGRPLDLYEGPLSA</sequence>
<gene>
    <name evidence="2" type="ORF">ACFOY2_20785</name>
</gene>
<evidence type="ECO:0000313" key="2">
    <source>
        <dbReference type="EMBL" id="MFC4009676.1"/>
    </source>
</evidence>
<feature type="compositionally biased region" description="Pro residues" evidence="1">
    <location>
        <begin position="63"/>
        <end position="73"/>
    </location>
</feature>
<dbReference type="RefSeq" id="WP_379529707.1">
    <property type="nucleotide sequence ID" value="NZ_JBHSBI010000010.1"/>
</dbReference>
<reference evidence="3" key="1">
    <citation type="journal article" date="2019" name="Int. J. Syst. Evol. Microbiol.">
        <title>The Global Catalogue of Microorganisms (GCM) 10K type strain sequencing project: providing services to taxonomists for standard genome sequencing and annotation.</title>
        <authorList>
            <consortium name="The Broad Institute Genomics Platform"/>
            <consortium name="The Broad Institute Genome Sequencing Center for Infectious Disease"/>
            <person name="Wu L."/>
            <person name="Ma J."/>
        </authorList>
    </citation>
    <scope>NUCLEOTIDE SEQUENCE [LARGE SCALE GENOMIC DNA]</scope>
    <source>
        <strain evidence="3">TBRC 1276</strain>
    </source>
</reference>
<name>A0ABV8G6Q0_9ACTN</name>
<comment type="caution">
    <text evidence="2">The sequence shown here is derived from an EMBL/GenBank/DDBJ whole genome shotgun (WGS) entry which is preliminary data.</text>
</comment>
<protein>
    <submittedName>
        <fullName evidence="2">Uncharacterized protein</fullName>
    </submittedName>
</protein>
<accession>A0ABV8G6Q0</accession>
<proteinExistence type="predicted"/>
<dbReference type="EMBL" id="JBHSBI010000010">
    <property type="protein sequence ID" value="MFC4009676.1"/>
    <property type="molecule type" value="Genomic_DNA"/>
</dbReference>
<keyword evidence="3" id="KW-1185">Reference proteome</keyword>
<organism evidence="2 3">
    <name type="scientific">Nonomuraea purpurea</name>
    <dbReference type="NCBI Taxonomy" id="1849276"/>
    <lineage>
        <taxon>Bacteria</taxon>
        <taxon>Bacillati</taxon>
        <taxon>Actinomycetota</taxon>
        <taxon>Actinomycetes</taxon>
        <taxon>Streptosporangiales</taxon>
        <taxon>Streptosporangiaceae</taxon>
        <taxon>Nonomuraea</taxon>
    </lineage>
</organism>
<feature type="region of interest" description="Disordered" evidence="1">
    <location>
        <begin position="57"/>
        <end position="86"/>
    </location>
</feature>